<dbReference type="InterPro" id="IPR039420">
    <property type="entry name" value="WalR-like"/>
</dbReference>
<keyword evidence="7" id="KW-0804">Transcription</keyword>
<accession>A0AAC9BL79</accession>
<gene>
    <name evidence="10" type="ORF">ACS15_4320</name>
</gene>
<proteinExistence type="predicted"/>
<keyword evidence="2" id="KW-0963">Cytoplasm</keyword>
<dbReference type="Pfam" id="PF00486">
    <property type="entry name" value="Trans_reg_C"/>
    <property type="match status" value="1"/>
</dbReference>
<evidence type="ECO:0000256" key="7">
    <source>
        <dbReference type="ARBA" id="ARBA00023163"/>
    </source>
</evidence>
<dbReference type="GO" id="GO:0000156">
    <property type="term" value="F:phosphorelay response regulator activity"/>
    <property type="evidence" value="ECO:0007669"/>
    <property type="project" value="TreeGrafter"/>
</dbReference>
<organism evidence="10 11">
    <name type="scientific">Ralstonia insidiosa</name>
    <dbReference type="NCBI Taxonomy" id="190721"/>
    <lineage>
        <taxon>Bacteria</taxon>
        <taxon>Pseudomonadati</taxon>
        <taxon>Pseudomonadota</taxon>
        <taxon>Betaproteobacteria</taxon>
        <taxon>Burkholderiales</taxon>
        <taxon>Burkholderiaceae</taxon>
        <taxon>Ralstonia</taxon>
    </lineage>
</organism>
<dbReference type="GO" id="GO:0006355">
    <property type="term" value="P:regulation of DNA-templated transcription"/>
    <property type="evidence" value="ECO:0007669"/>
    <property type="project" value="InterPro"/>
</dbReference>
<dbReference type="CDD" id="cd00383">
    <property type="entry name" value="trans_reg_C"/>
    <property type="match status" value="1"/>
</dbReference>
<dbReference type="InterPro" id="IPR016032">
    <property type="entry name" value="Sig_transdc_resp-reg_C-effctor"/>
</dbReference>
<dbReference type="Gene3D" id="1.10.10.10">
    <property type="entry name" value="Winged helix-like DNA-binding domain superfamily/Winged helix DNA-binding domain"/>
    <property type="match status" value="1"/>
</dbReference>
<name>A0AAC9BL79_9RALS</name>
<dbReference type="AlphaFoldDB" id="A0AAC9BL79"/>
<sequence>MKFAILTSNPSSFAYVAACLPAYVTCVRLDDDLALLRARRTEAFDLLMIDAQLFSTAGQLVLSWRDCNADLRWPTLVFGIFTERAEMLRVFDSAVEDVITGHFTAEELNARVQRVQRSAERGTQQTESATRTVVGPNSLCRLTRTVTLRGTPIRLTAREFATAWLLFSSPGAFLSRQQIASAVWGTEASVAERSIEQHIYKLRKKLGFGEATGVELKTVYSRGYQLTVQQMSEQSRSAAPQLMLAA</sequence>
<comment type="subcellular location">
    <subcellularLocation>
        <location evidence="1">Cytoplasm</location>
    </subcellularLocation>
</comment>
<evidence type="ECO:0000256" key="6">
    <source>
        <dbReference type="ARBA" id="ARBA00023125"/>
    </source>
</evidence>
<feature type="domain" description="OmpR/PhoB-type" evidence="9">
    <location>
        <begin position="129"/>
        <end position="228"/>
    </location>
</feature>
<evidence type="ECO:0000256" key="3">
    <source>
        <dbReference type="ARBA" id="ARBA00022553"/>
    </source>
</evidence>
<dbReference type="EMBL" id="CP012606">
    <property type="protein sequence ID" value="ANH76426.1"/>
    <property type="molecule type" value="Genomic_DNA"/>
</dbReference>
<evidence type="ECO:0000256" key="4">
    <source>
        <dbReference type="ARBA" id="ARBA00023012"/>
    </source>
</evidence>
<evidence type="ECO:0000256" key="8">
    <source>
        <dbReference type="PROSITE-ProRule" id="PRU01091"/>
    </source>
</evidence>
<dbReference type="GO" id="GO:0000976">
    <property type="term" value="F:transcription cis-regulatory region binding"/>
    <property type="evidence" value="ECO:0007669"/>
    <property type="project" value="TreeGrafter"/>
</dbReference>
<dbReference type="Proteomes" id="UP000077927">
    <property type="component" value="Chromosome 2"/>
</dbReference>
<evidence type="ECO:0000313" key="11">
    <source>
        <dbReference type="Proteomes" id="UP000077927"/>
    </source>
</evidence>
<feature type="DNA-binding region" description="OmpR/PhoB-type" evidence="8">
    <location>
        <begin position="129"/>
        <end position="228"/>
    </location>
</feature>
<evidence type="ECO:0000259" key="9">
    <source>
        <dbReference type="PROSITE" id="PS51755"/>
    </source>
</evidence>
<dbReference type="PANTHER" id="PTHR48111">
    <property type="entry name" value="REGULATOR OF RPOS"/>
    <property type="match status" value="1"/>
</dbReference>
<evidence type="ECO:0000256" key="1">
    <source>
        <dbReference type="ARBA" id="ARBA00004496"/>
    </source>
</evidence>
<keyword evidence="4" id="KW-0902">Two-component regulatory system</keyword>
<keyword evidence="5" id="KW-0805">Transcription regulation</keyword>
<dbReference type="PANTHER" id="PTHR48111:SF35">
    <property type="entry name" value="TRANSCRIPTIONAL REGULATORY PROTEIN QSEB"/>
    <property type="match status" value="1"/>
</dbReference>
<evidence type="ECO:0000256" key="2">
    <source>
        <dbReference type="ARBA" id="ARBA00022490"/>
    </source>
</evidence>
<dbReference type="PROSITE" id="PS51755">
    <property type="entry name" value="OMPR_PHOB"/>
    <property type="match status" value="1"/>
</dbReference>
<dbReference type="SUPFAM" id="SSF46894">
    <property type="entry name" value="C-terminal effector domain of the bipartite response regulators"/>
    <property type="match status" value="1"/>
</dbReference>
<dbReference type="InterPro" id="IPR036388">
    <property type="entry name" value="WH-like_DNA-bd_sf"/>
</dbReference>
<dbReference type="KEGG" id="rin:ACS15_4320"/>
<dbReference type="InterPro" id="IPR001867">
    <property type="entry name" value="OmpR/PhoB-type_DNA-bd"/>
</dbReference>
<protein>
    <submittedName>
        <fullName evidence="10">Transcriptional regulatory, C terminal family protein</fullName>
    </submittedName>
</protein>
<evidence type="ECO:0000256" key="5">
    <source>
        <dbReference type="ARBA" id="ARBA00023015"/>
    </source>
</evidence>
<dbReference type="GO" id="GO:0032993">
    <property type="term" value="C:protein-DNA complex"/>
    <property type="evidence" value="ECO:0007669"/>
    <property type="project" value="TreeGrafter"/>
</dbReference>
<dbReference type="SMART" id="SM00862">
    <property type="entry name" value="Trans_reg_C"/>
    <property type="match status" value="1"/>
</dbReference>
<dbReference type="GO" id="GO:0005829">
    <property type="term" value="C:cytosol"/>
    <property type="evidence" value="ECO:0007669"/>
    <property type="project" value="TreeGrafter"/>
</dbReference>
<reference evidence="10 11" key="1">
    <citation type="submission" date="2015-09" db="EMBL/GenBank/DDBJ databases">
        <authorList>
            <person name="Xu Y."/>
            <person name="Nagy A."/>
            <person name="Liu N.T."/>
            <person name="Nou X."/>
        </authorList>
    </citation>
    <scope>NUCLEOTIDE SEQUENCE [LARGE SCALE GENOMIC DNA]</scope>
    <source>
        <strain evidence="10 11">FC1138</strain>
    </source>
</reference>
<evidence type="ECO:0000313" key="10">
    <source>
        <dbReference type="EMBL" id="ANH76426.1"/>
    </source>
</evidence>
<keyword evidence="6 8" id="KW-0238">DNA-binding</keyword>
<keyword evidence="3" id="KW-0597">Phosphoprotein</keyword>